<dbReference type="InterPro" id="IPR015421">
    <property type="entry name" value="PyrdxlP-dep_Trfase_major"/>
</dbReference>
<proteinExistence type="inferred from homology"/>
<evidence type="ECO:0000256" key="1">
    <source>
        <dbReference type="ARBA" id="ARBA00001933"/>
    </source>
</evidence>
<keyword evidence="5" id="KW-0808">Transferase</keyword>
<evidence type="ECO:0000259" key="8">
    <source>
        <dbReference type="Pfam" id="PF00155"/>
    </source>
</evidence>
<gene>
    <name evidence="9" type="ORF">MUK42_21967</name>
</gene>
<feature type="domain" description="Aminotransferase class I/classII large" evidence="8">
    <location>
        <begin position="343"/>
        <end position="504"/>
    </location>
</feature>
<dbReference type="InterPro" id="IPR000796">
    <property type="entry name" value="Asp_trans"/>
</dbReference>
<keyword evidence="6" id="KW-0663">Pyridoxal phosphate</keyword>
<dbReference type="EMBL" id="CP097507">
    <property type="protein sequence ID" value="URE07170.1"/>
    <property type="molecule type" value="Genomic_DNA"/>
</dbReference>
<dbReference type="InterPro" id="IPR004839">
    <property type="entry name" value="Aminotransferase_I/II_large"/>
</dbReference>
<dbReference type="Gene3D" id="3.40.640.10">
    <property type="entry name" value="Type I PLP-dependent aspartate aminotransferase-like (Major domain)"/>
    <property type="match status" value="2"/>
</dbReference>
<evidence type="ECO:0000313" key="10">
    <source>
        <dbReference type="Proteomes" id="UP001055439"/>
    </source>
</evidence>
<comment type="similarity">
    <text evidence="2">Belongs to the class-I pyridoxal-phosphate-dependent aminotransferase family.</text>
</comment>
<evidence type="ECO:0000256" key="2">
    <source>
        <dbReference type="ARBA" id="ARBA00007441"/>
    </source>
</evidence>
<protein>
    <submittedName>
        <fullName evidence="9">Aspartate aminotransferase</fullName>
    </submittedName>
</protein>
<dbReference type="PRINTS" id="PR00799">
    <property type="entry name" value="TRANSAMINASE"/>
</dbReference>
<dbReference type="AlphaFoldDB" id="A0A9E7G3S9"/>
<dbReference type="PANTHER" id="PTHR11879">
    <property type="entry name" value="ASPARTATE AMINOTRANSFERASE"/>
    <property type="match status" value="1"/>
</dbReference>
<comment type="cofactor">
    <cofactor evidence="1">
        <name>pyridoxal 5'-phosphate</name>
        <dbReference type="ChEBI" id="CHEBI:597326"/>
    </cofactor>
</comment>
<evidence type="ECO:0000256" key="4">
    <source>
        <dbReference type="ARBA" id="ARBA00022576"/>
    </source>
</evidence>
<evidence type="ECO:0000313" key="9">
    <source>
        <dbReference type="EMBL" id="URE07170.1"/>
    </source>
</evidence>
<accession>A0A9E7G3S9</accession>
<dbReference type="GO" id="GO:0030170">
    <property type="term" value="F:pyridoxal phosphate binding"/>
    <property type="evidence" value="ECO:0007669"/>
    <property type="project" value="InterPro"/>
</dbReference>
<dbReference type="InterPro" id="IPR015422">
    <property type="entry name" value="PyrdxlP-dep_Trfase_small"/>
</dbReference>
<dbReference type="GO" id="GO:0008483">
    <property type="term" value="F:transaminase activity"/>
    <property type="evidence" value="ECO:0007669"/>
    <property type="project" value="UniProtKB-KW"/>
</dbReference>
<evidence type="ECO:0000256" key="6">
    <source>
        <dbReference type="ARBA" id="ARBA00022898"/>
    </source>
</evidence>
<sequence>MDVTRSAFTHFFPPVHSCNTNVECRERSIDGDLVTSRLPSSPAVFGSIRFVDSVVLSTSSATAAFIRDNSSRLGGLDSERNMTILFSRGRYDGSVPFVSSGSLSLLLVSDLKLSLGVRAYRTEELEPYVLNVVKKAEKLMLEIGENKEYLLIEGLAALNKVTADLLFGADNRVIQEGRIFAMFTMEAYGCTARYVTWSKLCLTCPQFVGLDDLGCYCSRPFRDRFSSSCSSSYSEIFSRCKIFDILSNLGCNHENIFNDATVPWSEYRYFDPRTVVLDFDGTIANIKVMVQEQATLLIVVHGLWGIKLAHPFGQHQMDLSSYYMDVHTIQQELIHFLSNDKRFADVILEKNHIPLFEVAYQGFASGILDADAYSIRLFVDHGLELLVAQSYSKNLGLYAERIRAINVVCMSSDAAARVKRQLKRLARPMYSNPPVHGARIVANIVGDPNLFDEWKQEMELMAGRIQNVWRRLHANLSWKDKSGRDWSSILKQIGMPSYTGLNKA</sequence>
<reference evidence="9" key="1">
    <citation type="submission" date="2022-05" db="EMBL/GenBank/DDBJ databases">
        <title>The Musa troglodytarum L. genome provides insights into the mechanism of non-climacteric behaviour and enrichment of carotenoids.</title>
        <authorList>
            <person name="Wang J."/>
        </authorList>
    </citation>
    <scope>NUCLEOTIDE SEQUENCE</scope>
    <source>
        <tissue evidence="9">Leaf</tissue>
    </source>
</reference>
<dbReference type="InterPro" id="IPR015424">
    <property type="entry name" value="PyrdxlP-dep_Trfase"/>
</dbReference>
<dbReference type="Pfam" id="PF00155">
    <property type="entry name" value="Aminotran_1_2"/>
    <property type="match status" value="1"/>
</dbReference>
<comment type="subunit">
    <text evidence="3">Homodimer.</text>
</comment>
<dbReference type="GO" id="GO:0006520">
    <property type="term" value="P:amino acid metabolic process"/>
    <property type="evidence" value="ECO:0007669"/>
    <property type="project" value="InterPro"/>
</dbReference>
<keyword evidence="4 9" id="KW-0032">Aminotransferase</keyword>
<evidence type="ECO:0000256" key="5">
    <source>
        <dbReference type="ARBA" id="ARBA00022679"/>
    </source>
</evidence>
<dbReference type="SUPFAM" id="SSF53383">
    <property type="entry name" value="PLP-dependent transferases"/>
    <property type="match status" value="2"/>
</dbReference>
<evidence type="ECO:0000256" key="3">
    <source>
        <dbReference type="ARBA" id="ARBA00011738"/>
    </source>
</evidence>
<dbReference type="OrthoDB" id="6752799at2759"/>
<keyword evidence="10" id="KW-1185">Reference proteome</keyword>
<dbReference type="Gene3D" id="3.90.1150.10">
    <property type="entry name" value="Aspartate Aminotransferase, domain 1"/>
    <property type="match status" value="1"/>
</dbReference>
<evidence type="ECO:0000256" key="7">
    <source>
        <dbReference type="ARBA" id="ARBA00049185"/>
    </source>
</evidence>
<name>A0A9E7G3S9_9LILI</name>
<organism evidence="9 10">
    <name type="scientific">Musa troglodytarum</name>
    <name type="common">fe'i banana</name>
    <dbReference type="NCBI Taxonomy" id="320322"/>
    <lineage>
        <taxon>Eukaryota</taxon>
        <taxon>Viridiplantae</taxon>
        <taxon>Streptophyta</taxon>
        <taxon>Embryophyta</taxon>
        <taxon>Tracheophyta</taxon>
        <taxon>Spermatophyta</taxon>
        <taxon>Magnoliopsida</taxon>
        <taxon>Liliopsida</taxon>
        <taxon>Zingiberales</taxon>
        <taxon>Musaceae</taxon>
        <taxon>Musa</taxon>
    </lineage>
</organism>
<dbReference type="Proteomes" id="UP001055439">
    <property type="component" value="Chromosome 5"/>
</dbReference>
<comment type="catalytic activity">
    <reaction evidence="7">
        <text>L-aspartate + 2-oxoglutarate = oxaloacetate + L-glutamate</text>
        <dbReference type="Rhea" id="RHEA:21824"/>
        <dbReference type="ChEBI" id="CHEBI:16452"/>
        <dbReference type="ChEBI" id="CHEBI:16810"/>
        <dbReference type="ChEBI" id="CHEBI:29985"/>
        <dbReference type="ChEBI" id="CHEBI:29991"/>
        <dbReference type="EC" id="2.6.1.1"/>
    </reaction>
</comment>
<dbReference type="PANTHER" id="PTHR11879:SF46">
    <property type="entry name" value="ASPARTATE AMINOTRANSFERASE, CYTOPLASMIC"/>
    <property type="match status" value="1"/>
</dbReference>